<dbReference type="PANTHER" id="PTHR42781">
    <property type="entry name" value="SPERMIDINE/PUTRESCINE IMPORT ATP-BINDING PROTEIN POTA"/>
    <property type="match status" value="1"/>
</dbReference>
<feature type="domain" description="ABC transporter" evidence="6">
    <location>
        <begin position="2"/>
        <end position="240"/>
    </location>
</feature>
<dbReference type="PROSITE" id="PS51866">
    <property type="entry name" value="MOP"/>
    <property type="match status" value="1"/>
</dbReference>
<keyword evidence="3" id="KW-0547">Nucleotide-binding</keyword>
<keyword evidence="1" id="KW-0813">Transport</keyword>
<dbReference type="InterPro" id="IPR027417">
    <property type="entry name" value="P-loop_NTPase"/>
</dbReference>
<dbReference type="Gene3D" id="3.40.50.300">
    <property type="entry name" value="P-loop containing nucleotide triphosphate hydrolases"/>
    <property type="match status" value="1"/>
</dbReference>
<dbReference type="InterPro" id="IPR003593">
    <property type="entry name" value="AAA+_ATPase"/>
</dbReference>
<dbReference type="InterPro" id="IPR003439">
    <property type="entry name" value="ABC_transporter-like_ATP-bd"/>
</dbReference>
<evidence type="ECO:0000259" key="7">
    <source>
        <dbReference type="PROSITE" id="PS51866"/>
    </source>
</evidence>
<dbReference type="PROSITE" id="PS50893">
    <property type="entry name" value="ABC_TRANSPORTER_2"/>
    <property type="match status" value="1"/>
</dbReference>
<dbReference type="SUPFAM" id="SSF52540">
    <property type="entry name" value="P-loop containing nucleoside triphosphate hydrolases"/>
    <property type="match status" value="1"/>
</dbReference>
<evidence type="ECO:0000256" key="4">
    <source>
        <dbReference type="ARBA" id="ARBA00022840"/>
    </source>
</evidence>
<organism evidence="8 9">
    <name type="scientific">Kineococcus gynurae</name>
    <dbReference type="NCBI Taxonomy" id="452979"/>
    <lineage>
        <taxon>Bacteria</taxon>
        <taxon>Bacillati</taxon>
        <taxon>Actinomycetota</taxon>
        <taxon>Actinomycetes</taxon>
        <taxon>Kineosporiales</taxon>
        <taxon>Kineosporiaceae</taxon>
        <taxon>Kineococcus</taxon>
    </lineage>
</organism>
<accession>A0ABV5LS53</accession>
<comment type="caution">
    <text evidence="8">The sequence shown here is derived from an EMBL/GenBank/DDBJ whole genome shotgun (WGS) entry which is preliminary data.</text>
</comment>
<gene>
    <name evidence="8" type="ORF">ACFFVI_08085</name>
</gene>
<dbReference type="InterPro" id="IPR017871">
    <property type="entry name" value="ABC_transporter-like_CS"/>
</dbReference>
<dbReference type="InterPro" id="IPR004606">
    <property type="entry name" value="Mop_domain"/>
</dbReference>
<dbReference type="InterPro" id="IPR005116">
    <property type="entry name" value="Transp-assoc_OB_typ1"/>
</dbReference>
<proteinExistence type="predicted"/>
<name>A0ABV5LS53_9ACTN</name>
<evidence type="ECO:0000256" key="5">
    <source>
        <dbReference type="PROSITE-ProRule" id="PRU01213"/>
    </source>
</evidence>
<dbReference type="GO" id="GO:0005524">
    <property type="term" value="F:ATP binding"/>
    <property type="evidence" value="ECO:0007669"/>
    <property type="project" value="UniProtKB-KW"/>
</dbReference>
<dbReference type="Gene3D" id="2.40.50.100">
    <property type="match status" value="1"/>
</dbReference>
<protein>
    <submittedName>
        <fullName evidence="8">Sulfate/molybdate ABC transporter ATP-binding protein</fullName>
    </submittedName>
</protein>
<dbReference type="Proteomes" id="UP001589748">
    <property type="component" value="Unassembled WGS sequence"/>
</dbReference>
<dbReference type="InterPro" id="IPR008995">
    <property type="entry name" value="Mo/tungstate-bd_C_term_dom"/>
</dbReference>
<evidence type="ECO:0000256" key="3">
    <source>
        <dbReference type="ARBA" id="ARBA00022741"/>
    </source>
</evidence>
<dbReference type="PROSITE" id="PS00211">
    <property type="entry name" value="ABC_TRANSPORTER_1"/>
    <property type="match status" value="1"/>
</dbReference>
<keyword evidence="9" id="KW-1185">Reference proteome</keyword>
<sequence>MSGPTPVLRLDVRRADRDLDVRLSLAPGEVVALLGPNGAGKSSVLSLVAGLLAPGGGRIELAGELVDDPAAGVRVPVHRRRAGLLAQDARLFPHLTLLENVAFGPRSAGVGRREAHRTARRRLAEVGLDGLGERRPAQVSGGQAQRAAVARALAADPRVLLLDEPLAALDVAAAPEVRHVLRRILRGDEGRAGLLVTHDPLDALALADRAVVLEAGRVVEEGPVTEVLSRPRSGFGARLAGLDLVRGAATEDGLVAPDGFRIAGRRDPDCPPGVEAVAIFAPSAVAVHVTDPGGSPRNRWPATVVELEPRGDVVRVRTRVLGHDVLADVTPAAAAALDLVPGAEVVVVVKATAVGVHAVGGDRAGASGSGT</sequence>
<dbReference type="SMART" id="SM00382">
    <property type="entry name" value="AAA"/>
    <property type="match status" value="1"/>
</dbReference>
<evidence type="ECO:0000313" key="8">
    <source>
        <dbReference type="EMBL" id="MFB9376926.1"/>
    </source>
</evidence>
<dbReference type="Pfam" id="PF00005">
    <property type="entry name" value="ABC_tran"/>
    <property type="match status" value="1"/>
</dbReference>
<dbReference type="RefSeq" id="WP_380135504.1">
    <property type="nucleotide sequence ID" value="NZ_JBHLUI010000003.1"/>
</dbReference>
<evidence type="ECO:0000256" key="2">
    <source>
        <dbReference type="ARBA" id="ARBA00022505"/>
    </source>
</evidence>
<evidence type="ECO:0000259" key="6">
    <source>
        <dbReference type="PROSITE" id="PS50893"/>
    </source>
</evidence>
<evidence type="ECO:0000256" key="1">
    <source>
        <dbReference type="ARBA" id="ARBA00022448"/>
    </source>
</evidence>
<dbReference type="SUPFAM" id="SSF50331">
    <property type="entry name" value="MOP-like"/>
    <property type="match status" value="1"/>
</dbReference>
<dbReference type="PANTHER" id="PTHR42781:SF4">
    <property type="entry name" value="SPERMIDINE_PUTRESCINE IMPORT ATP-BINDING PROTEIN POTA"/>
    <property type="match status" value="1"/>
</dbReference>
<reference evidence="8 9" key="1">
    <citation type="submission" date="2024-09" db="EMBL/GenBank/DDBJ databases">
        <authorList>
            <person name="Sun Q."/>
            <person name="Mori K."/>
        </authorList>
    </citation>
    <scope>NUCLEOTIDE SEQUENCE [LARGE SCALE GENOMIC DNA]</scope>
    <source>
        <strain evidence="8 9">TISTR 1856</strain>
    </source>
</reference>
<evidence type="ECO:0000313" key="9">
    <source>
        <dbReference type="Proteomes" id="UP001589748"/>
    </source>
</evidence>
<feature type="domain" description="Mop" evidence="7">
    <location>
        <begin position="293"/>
        <end position="358"/>
    </location>
</feature>
<dbReference type="InterPro" id="IPR050093">
    <property type="entry name" value="ABC_SmlMolc_Importer"/>
</dbReference>
<keyword evidence="4 8" id="KW-0067">ATP-binding</keyword>
<keyword evidence="2 5" id="KW-0500">Molybdenum</keyword>
<dbReference type="EMBL" id="JBHMDM010000004">
    <property type="protein sequence ID" value="MFB9376926.1"/>
    <property type="molecule type" value="Genomic_DNA"/>
</dbReference>
<dbReference type="Pfam" id="PF03459">
    <property type="entry name" value="TOBE"/>
    <property type="match status" value="1"/>
</dbReference>